<dbReference type="InterPro" id="IPR032808">
    <property type="entry name" value="DoxX"/>
</dbReference>
<evidence type="ECO:0000256" key="2">
    <source>
        <dbReference type="ARBA" id="ARBA00006679"/>
    </source>
</evidence>
<dbReference type="Proteomes" id="UP001610063">
    <property type="component" value="Unassembled WGS sequence"/>
</dbReference>
<dbReference type="RefSeq" id="WP_395417323.1">
    <property type="nucleotide sequence ID" value="NZ_JBIPKE010000016.1"/>
</dbReference>
<dbReference type="InterPro" id="IPR051907">
    <property type="entry name" value="DoxX-like_oxidoreductase"/>
</dbReference>
<evidence type="ECO:0000313" key="8">
    <source>
        <dbReference type="EMBL" id="MFH6983784.1"/>
    </source>
</evidence>
<feature type="transmembrane region" description="Helical" evidence="7">
    <location>
        <begin position="21"/>
        <end position="40"/>
    </location>
</feature>
<organism evidence="8 9">
    <name type="scientific">Marinoscillum luteum</name>
    <dbReference type="NCBI Taxonomy" id="861051"/>
    <lineage>
        <taxon>Bacteria</taxon>
        <taxon>Pseudomonadati</taxon>
        <taxon>Bacteroidota</taxon>
        <taxon>Cytophagia</taxon>
        <taxon>Cytophagales</taxon>
        <taxon>Reichenbachiellaceae</taxon>
        <taxon>Marinoscillum</taxon>
    </lineage>
</organism>
<keyword evidence="4 7" id="KW-0812">Transmembrane</keyword>
<dbReference type="PANTHER" id="PTHR33452:SF1">
    <property type="entry name" value="INNER MEMBRANE PROTEIN YPHA-RELATED"/>
    <property type="match status" value="1"/>
</dbReference>
<proteinExistence type="inferred from homology"/>
<evidence type="ECO:0000313" key="9">
    <source>
        <dbReference type="Proteomes" id="UP001610063"/>
    </source>
</evidence>
<comment type="caution">
    <text evidence="8">The sequence shown here is derived from an EMBL/GenBank/DDBJ whole genome shotgun (WGS) entry which is preliminary data.</text>
</comment>
<feature type="transmembrane region" description="Helical" evidence="7">
    <location>
        <begin position="52"/>
        <end position="76"/>
    </location>
</feature>
<comment type="similarity">
    <text evidence="2">Belongs to the DoxX family.</text>
</comment>
<gene>
    <name evidence="8" type="ORF">ACHKAR_10050</name>
</gene>
<keyword evidence="5 7" id="KW-1133">Transmembrane helix</keyword>
<name>A0ABW7NAL2_9BACT</name>
<dbReference type="PANTHER" id="PTHR33452">
    <property type="entry name" value="OXIDOREDUCTASE CATD-RELATED"/>
    <property type="match status" value="1"/>
</dbReference>
<protein>
    <submittedName>
        <fullName evidence="8">DoxX family protein</fullName>
    </submittedName>
</protein>
<evidence type="ECO:0000256" key="3">
    <source>
        <dbReference type="ARBA" id="ARBA00022475"/>
    </source>
</evidence>
<sequence>MSTIFSEIEHWGDAHRANWLVVLRVALGGFIVFKGAYFALHIDQLQEMSLSVAYLSVGLAHYVLFAHLIGGPLILLGYYTRTASILQLPVLLGAVIFVNAPQGLATVGGNSELWVSVITLFILIAFSIFGAGKYSLDEMRRKEEMRH</sequence>
<evidence type="ECO:0000256" key="5">
    <source>
        <dbReference type="ARBA" id="ARBA00022989"/>
    </source>
</evidence>
<dbReference type="EMBL" id="JBIPKE010000016">
    <property type="protein sequence ID" value="MFH6983784.1"/>
    <property type="molecule type" value="Genomic_DNA"/>
</dbReference>
<feature type="transmembrane region" description="Helical" evidence="7">
    <location>
        <begin position="113"/>
        <end position="136"/>
    </location>
</feature>
<accession>A0ABW7NAL2</accession>
<reference evidence="8 9" key="1">
    <citation type="journal article" date="2013" name="Int. J. Syst. Evol. Microbiol.">
        <title>Marinoscillum luteum sp. nov., isolated from marine sediment.</title>
        <authorList>
            <person name="Cha I.T."/>
            <person name="Park S.J."/>
            <person name="Kim S.J."/>
            <person name="Kim J.G."/>
            <person name="Jung M.Y."/>
            <person name="Shin K.S."/>
            <person name="Kwon K.K."/>
            <person name="Yang S.H."/>
            <person name="Seo Y.S."/>
            <person name="Rhee S.K."/>
        </authorList>
    </citation>
    <scope>NUCLEOTIDE SEQUENCE [LARGE SCALE GENOMIC DNA]</scope>
    <source>
        <strain evidence="8 9">KCTC 23939</strain>
    </source>
</reference>
<evidence type="ECO:0000256" key="4">
    <source>
        <dbReference type="ARBA" id="ARBA00022692"/>
    </source>
</evidence>
<keyword evidence="3" id="KW-1003">Cell membrane</keyword>
<evidence type="ECO:0000256" key="7">
    <source>
        <dbReference type="SAM" id="Phobius"/>
    </source>
</evidence>
<evidence type="ECO:0000256" key="6">
    <source>
        <dbReference type="ARBA" id="ARBA00023136"/>
    </source>
</evidence>
<comment type="subcellular location">
    <subcellularLocation>
        <location evidence="1">Cell membrane</location>
        <topology evidence="1">Multi-pass membrane protein</topology>
    </subcellularLocation>
</comment>
<keyword evidence="6 7" id="KW-0472">Membrane</keyword>
<feature type="transmembrane region" description="Helical" evidence="7">
    <location>
        <begin position="88"/>
        <end position="107"/>
    </location>
</feature>
<dbReference type="Pfam" id="PF07681">
    <property type="entry name" value="DoxX"/>
    <property type="match status" value="1"/>
</dbReference>
<keyword evidence="9" id="KW-1185">Reference proteome</keyword>
<evidence type="ECO:0000256" key="1">
    <source>
        <dbReference type="ARBA" id="ARBA00004651"/>
    </source>
</evidence>